<dbReference type="EMBL" id="QKYN01000108">
    <property type="protein sequence ID" value="RAG82705.1"/>
    <property type="molecule type" value="Genomic_DNA"/>
</dbReference>
<feature type="region of interest" description="Disordered" evidence="1">
    <location>
        <begin position="21"/>
        <end position="60"/>
    </location>
</feature>
<feature type="non-terminal residue" evidence="2">
    <location>
        <position position="82"/>
    </location>
</feature>
<feature type="compositionally biased region" description="Basic and acidic residues" evidence="1">
    <location>
        <begin position="49"/>
        <end position="60"/>
    </location>
</feature>
<evidence type="ECO:0000313" key="2">
    <source>
        <dbReference type="EMBL" id="RAG82705.1"/>
    </source>
</evidence>
<comment type="caution">
    <text evidence="2">The sequence shown here is derived from an EMBL/GenBank/DDBJ whole genome shotgun (WGS) entry which is preliminary data.</text>
</comment>
<dbReference type="Proteomes" id="UP000248889">
    <property type="component" value="Unassembled WGS sequence"/>
</dbReference>
<accession>A0A2X0K0C7</accession>
<organism evidence="2 3">
    <name type="scientific">Streptacidiphilus pinicola</name>
    <dbReference type="NCBI Taxonomy" id="2219663"/>
    <lineage>
        <taxon>Bacteria</taxon>
        <taxon>Bacillati</taxon>
        <taxon>Actinomycetota</taxon>
        <taxon>Actinomycetes</taxon>
        <taxon>Kitasatosporales</taxon>
        <taxon>Streptomycetaceae</taxon>
        <taxon>Streptacidiphilus</taxon>
    </lineage>
</organism>
<name>A0A2X0K0C7_9ACTN</name>
<dbReference type="AlphaFoldDB" id="A0A2X0K0C7"/>
<keyword evidence="3" id="KW-1185">Reference proteome</keyword>
<evidence type="ECO:0000256" key="1">
    <source>
        <dbReference type="SAM" id="MobiDB-lite"/>
    </source>
</evidence>
<gene>
    <name evidence="2" type="ORF">DN069_26170</name>
</gene>
<reference evidence="2 3" key="1">
    <citation type="submission" date="2018-06" db="EMBL/GenBank/DDBJ databases">
        <title>Streptacidiphilus pinicola sp. nov., isolated from pine grove soil.</title>
        <authorList>
            <person name="Roh S.G."/>
            <person name="Park S."/>
            <person name="Kim M.-K."/>
            <person name="Yun B.-R."/>
            <person name="Park J."/>
            <person name="Kim M.J."/>
            <person name="Kim Y.S."/>
            <person name="Kim S.B."/>
        </authorList>
    </citation>
    <scope>NUCLEOTIDE SEQUENCE [LARGE SCALE GENOMIC DNA]</scope>
    <source>
        <strain evidence="2 3">MMS16-CNU450</strain>
    </source>
</reference>
<proteinExistence type="predicted"/>
<sequence length="82" mass="8977">MFEGARLAKRKTFRESVAEALGLQSQGSVPPPAARKATSAAKRPARPRKPADLEAERQRQIAKGEKLLQQQEAQQAKDAARV</sequence>
<protein>
    <submittedName>
        <fullName evidence="2">Uncharacterized protein</fullName>
    </submittedName>
</protein>
<evidence type="ECO:0000313" key="3">
    <source>
        <dbReference type="Proteomes" id="UP000248889"/>
    </source>
</evidence>